<dbReference type="AlphaFoldDB" id="A0AAD3CFK4"/>
<name>A0AAD3CFK4_9STRA</name>
<evidence type="ECO:0000256" key="1">
    <source>
        <dbReference type="SAM" id="SignalP"/>
    </source>
</evidence>
<keyword evidence="3" id="KW-1185">Reference proteome</keyword>
<organism evidence="2 3">
    <name type="scientific">Chaetoceros tenuissimus</name>
    <dbReference type="NCBI Taxonomy" id="426638"/>
    <lineage>
        <taxon>Eukaryota</taxon>
        <taxon>Sar</taxon>
        <taxon>Stramenopiles</taxon>
        <taxon>Ochrophyta</taxon>
        <taxon>Bacillariophyta</taxon>
        <taxon>Coscinodiscophyceae</taxon>
        <taxon>Chaetocerotophycidae</taxon>
        <taxon>Chaetocerotales</taxon>
        <taxon>Chaetocerotaceae</taxon>
        <taxon>Chaetoceros</taxon>
    </lineage>
</organism>
<sequence length="491" mass="53425">MKGISFRIGLCSLIAVIASANEVNHRTSYLRNLKKGGGGGSGGGNSLPDCTAGQLSKSCGAHKNQAVCGTCNLVCNGDYCVEPVVTSSPTASPTNAITEAPTASPITNAPTSTSSPTVCSTDSYCGNDVATTYGPLICDSSNIVYKRLMNFTYVHDGQEYEMINLYGPEDPSQAAALVIAAPHGGSLKPNFMVNRTEDDSNYCPNGCRILKDSYTREIATKIKDRVIANYCKAPYLIVNELHREKMDANRARDEATFNDPVGIEAWTKFHEFINYAQGLVQDQFGTITNDVGKVGSRGLFFDVHGYAGYDWHVDGGKFIQWGYRLSKDSLDTDPITGHCPIDEDLTDSSTRGSLTHARKLPNESLECLVRGPKSLGQRFNEQLPITSDSLCGAGLPSFDHRDPKAIAKDTTYCTNDSDDNCHYYSGGYDVEVHERMDWENILGNHMNAAQAEFPRCVRFATSTVHDEVANKISISLCSFMHDLFGPSANTC</sequence>
<evidence type="ECO:0008006" key="4">
    <source>
        <dbReference type="Google" id="ProtNLM"/>
    </source>
</evidence>
<keyword evidence="1" id="KW-0732">Signal</keyword>
<dbReference type="Gene3D" id="3.40.630.40">
    <property type="entry name" value="Zn-dependent exopeptidases"/>
    <property type="match status" value="1"/>
</dbReference>
<reference evidence="2 3" key="1">
    <citation type="journal article" date="2021" name="Sci. Rep.">
        <title>The genome of the diatom Chaetoceros tenuissimus carries an ancient integrated fragment of an extant virus.</title>
        <authorList>
            <person name="Hongo Y."/>
            <person name="Kimura K."/>
            <person name="Takaki Y."/>
            <person name="Yoshida Y."/>
            <person name="Baba S."/>
            <person name="Kobayashi G."/>
            <person name="Nagasaki K."/>
            <person name="Hano T."/>
            <person name="Tomaru Y."/>
        </authorList>
    </citation>
    <scope>NUCLEOTIDE SEQUENCE [LARGE SCALE GENOMIC DNA]</scope>
    <source>
        <strain evidence="2 3">NIES-3715</strain>
    </source>
</reference>
<protein>
    <recommendedName>
        <fullName evidence="4">Secreted protein</fullName>
    </recommendedName>
</protein>
<proteinExistence type="predicted"/>
<gene>
    <name evidence="2" type="ORF">CTEN210_01198</name>
</gene>
<feature type="signal peptide" evidence="1">
    <location>
        <begin position="1"/>
        <end position="20"/>
    </location>
</feature>
<accession>A0AAD3CFK4</accession>
<dbReference type="Proteomes" id="UP001054902">
    <property type="component" value="Unassembled WGS sequence"/>
</dbReference>
<comment type="caution">
    <text evidence="2">The sequence shown here is derived from an EMBL/GenBank/DDBJ whole genome shotgun (WGS) entry which is preliminary data.</text>
</comment>
<evidence type="ECO:0000313" key="3">
    <source>
        <dbReference type="Proteomes" id="UP001054902"/>
    </source>
</evidence>
<dbReference type="EMBL" id="BLLK01000020">
    <property type="protein sequence ID" value="GFH44724.1"/>
    <property type="molecule type" value="Genomic_DNA"/>
</dbReference>
<evidence type="ECO:0000313" key="2">
    <source>
        <dbReference type="EMBL" id="GFH44724.1"/>
    </source>
</evidence>
<feature type="chain" id="PRO_5042126248" description="Secreted protein" evidence="1">
    <location>
        <begin position="21"/>
        <end position="491"/>
    </location>
</feature>